<evidence type="ECO:0000256" key="7">
    <source>
        <dbReference type="SAM" id="MobiDB-lite"/>
    </source>
</evidence>
<dbReference type="InterPro" id="IPR030397">
    <property type="entry name" value="SEPARIN_core_dom"/>
</dbReference>
<dbReference type="InterPro" id="IPR029044">
    <property type="entry name" value="Nucleotide-diphossugar_trans"/>
</dbReference>
<feature type="region of interest" description="Disordered" evidence="7">
    <location>
        <begin position="28"/>
        <end position="52"/>
    </location>
</feature>
<dbReference type="GO" id="GO:0006048">
    <property type="term" value="P:UDP-N-acetylglucosamine biosynthetic process"/>
    <property type="evidence" value="ECO:0007669"/>
    <property type="project" value="TreeGrafter"/>
</dbReference>
<dbReference type="PANTHER" id="PTHR11952">
    <property type="entry name" value="UDP- GLUCOSE PYROPHOSPHORYLASE"/>
    <property type="match status" value="1"/>
</dbReference>
<evidence type="ECO:0000256" key="3">
    <source>
        <dbReference type="ARBA" id="ARBA00012457"/>
    </source>
</evidence>
<dbReference type="PANTHER" id="PTHR11952:SF2">
    <property type="entry name" value="LD24639P"/>
    <property type="match status" value="1"/>
</dbReference>
<gene>
    <name evidence="9" type="ORF">DBV15_06249</name>
</gene>
<dbReference type="Pfam" id="PF03568">
    <property type="entry name" value="Separin_C"/>
    <property type="match status" value="1"/>
</dbReference>
<dbReference type="CDD" id="cd04193">
    <property type="entry name" value="UDPGlcNAc_PPase"/>
    <property type="match status" value="1"/>
</dbReference>
<protein>
    <recommendedName>
        <fullName evidence="3">UDP-N-acetylglucosamine diphosphorylase</fullName>
        <ecNumber evidence="3">2.7.7.23</ecNumber>
    </recommendedName>
</protein>
<evidence type="ECO:0000313" key="9">
    <source>
        <dbReference type="EMBL" id="TGZ54276.1"/>
    </source>
</evidence>
<reference evidence="9 10" key="1">
    <citation type="journal article" date="2019" name="Philos. Trans. R. Soc. Lond., B, Biol. Sci.">
        <title>Ant behaviour and brain gene expression of defending hosts depend on the ecological success of the intruding social parasite.</title>
        <authorList>
            <person name="Kaur R."/>
            <person name="Stoldt M."/>
            <person name="Jongepier E."/>
            <person name="Feldmeyer B."/>
            <person name="Menzel F."/>
            <person name="Bornberg-Bauer E."/>
            <person name="Foitzik S."/>
        </authorList>
    </citation>
    <scope>NUCLEOTIDE SEQUENCE [LARGE SCALE GENOMIC DNA]</scope>
    <source>
        <tissue evidence="9">Whole body</tissue>
    </source>
</reference>
<dbReference type="PROSITE" id="PS51700">
    <property type="entry name" value="SEPARIN"/>
    <property type="match status" value="1"/>
</dbReference>
<sequence>MATFPARPRGLESRVPALTRAQPAHVFGAHSSHRHASDDSGHWSSGDRSGSGSGLAVAAGRCALTGRKNQGTRGKFCQTLRVDMERLREKLSEYDQEHLLRFWEELVDEDRYHLANDIDELDLQEITGYFKRAVESSQRIGQSTLDAKLQPIDGTKRASAKTSTEKELDMYEERGLKEVAEGRVAVVLLAGGQGTRLGVTYPKGMYDVALPSHKTLFQLQAERILSLQNMAQQRYILTSEATHDATVEYLSKRNYFGLKEKNVKAFKQGMLPCFTFDGKIILDAKHRLSKAPDGNGGLYRALKNQGILDDMLQRGIRSIHAHSVDNILVKVADPIFIGYCLLSETDCGVKVIDKSSPSEAVGVTAELRHADGQLVYNAANICNHYFTIDFLKDVGYLYEKDLPLHVAKKKIPYVNDDGIRIIPNVPNGIKIEKFVFDVFPFAKNFAVWQGTREEEFSPLKNSSSAGQDCPSTARTDLLTLHKKWLLEAGARDVGDNVEISPLLSYAGENLCQIVNDRSFMGPQVLDKLTMSHVADKIIRILHECHPNKDDFENKTKDSSESKESRKKIEKEKLEKIKSDADKFFADTRCNYIASVEYASLNKMLALCNLEIGNEITAIHHLVEAHAVILRQHILHRYQKTHVRESVWNEPQIYGLRPTHVKFETKFTDNNEALKTKLLNLPKEWYMIQVTAQYESPTILRYKKRTSNVMHAVHITILPTGMSDIEPLCITVPRPATQVSYDICEEIQKLLDDYTSVLKTTYTNHKQYWMMRADQNNKMKIAINGLENVWLREWRVLFMADPIEDLEMVNEIHQMIDKLISDFKSPNEISKRCKWLLKKVSIGAGFLTREEIARAIKFLLPEHEKLANNIILSIYGKLPYIKNLENTKRQTLVLIIDEHMDYIAFEAMEIIKNHPTTRFPSLHVAYALFKEHEDTIVDGCKIIKAREDMGICVVNPSGDLDKMEKRMKLFMDFWLPQWKSCYNAQPGEEMSEALINRDILMYTGHGNGIEYLSGEDIERMRVKSTVLLFGCSSVKLLVIGGRYPPYGVSNQYLIACSPCLLGMLWEVTDADIDKMTTNFMSTWIPSSSKKSWAEVDMDSWSSGTLKFTKNGAKDKTKMYEPEMLRAVAKSKNSCSHYMTAAAIVVRGLPIKIV</sequence>
<dbReference type="STRING" id="300112.A0A4S2KX71"/>
<proteinExistence type="inferred from homology"/>
<name>A0A4S2KX71_9HYME</name>
<keyword evidence="10" id="KW-1185">Reference proteome</keyword>
<dbReference type="Proteomes" id="UP000310200">
    <property type="component" value="Unassembled WGS sequence"/>
</dbReference>
<evidence type="ECO:0000256" key="4">
    <source>
        <dbReference type="ARBA" id="ARBA00022679"/>
    </source>
</evidence>
<comment type="caution">
    <text evidence="9">The sequence shown here is derived from an EMBL/GenBank/DDBJ whole genome shotgun (WGS) entry which is preliminary data.</text>
</comment>
<evidence type="ECO:0000256" key="1">
    <source>
        <dbReference type="ARBA" id="ARBA00005208"/>
    </source>
</evidence>
<organism evidence="9 10">
    <name type="scientific">Temnothorax longispinosus</name>
    <dbReference type="NCBI Taxonomy" id="300112"/>
    <lineage>
        <taxon>Eukaryota</taxon>
        <taxon>Metazoa</taxon>
        <taxon>Ecdysozoa</taxon>
        <taxon>Arthropoda</taxon>
        <taxon>Hexapoda</taxon>
        <taxon>Insecta</taxon>
        <taxon>Pterygota</taxon>
        <taxon>Neoptera</taxon>
        <taxon>Endopterygota</taxon>
        <taxon>Hymenoptera</taxon>
        <taxon>Apocrita</taxon>
        <taxon>Aculeata</taxon>
        <taxon>Formicoidea</taxon>
        <taxon>Formicidae</taxon>
        <taxon>Myrmicinae</taxon>
        <taxon>Temnothorax</taxon>
    </lineage>
</organism>
<dbReference type="GO" id="GO:0006508">
    <property type="term" value="P:proteolysis"/>
    <property type="evidence" value="ECO:0007669"/>
    <property type="project" value="InterPro"/>
</dbReference>
<dbReference type="AlphaFoldDB" id="A0A4S2KX71"/>
<evidence type="ECO:0000259" key="8">
    <source>
        <dbReference type="PROSITE" id="PS51700"/>
    </source>
</evidence>
<evidence type="ECO:0000313" key="10">
    <source>
        <dbReference type="Proteomes" id="UP000310200"/>
    </source>
</evidence>
<feature type="domain" description="Peptidase C50" evidence="8">
    <location>
        <begin position="946"/>
        <end position="1041"/>
    </location>
</feature>
<dbReference type="InterPro" id="IPR039741">
    <property type="entry name" value="UDP-sugar_pyrophosphorylase"/>
</dbReference>
<accession>A0A4S2KX71</accession>
<dbReference type="GO" id="GO:0003977">
    <property type="term" value="F:UDP-N-acetylglucosamine diphosphorylase activity"/>
    <property type="evidence" value="ECO:0007669"/>
    <property type="project" value="UniProtKB-EC"/>
</dbReference>
<evidence type="ECO:0000256" key="2">
    <source>
        <dbReference type="ARBA" id="ARBA00010401"/>
    </source>
</evidence>
<dbReference type="InterPro" id="IPR002618">
    <property type="entry name" value="UDPGP_fam"/>
</dbReference>
<keyword evidence="4" id="KW-0808">Transferase</keyword>
<dbReference type="EMBL" id="QBLH01000792">
    <property type="protein sequence ID" value="TGZ54276.1"/>
    <property type="molecule type" value="Genomic_DNA"/>
</dbReference>
<dbReference type="EC" id="2.7.7.23" evidence="3"/>
<keyword evidence="5" id="KW-0548">Nucleotidyltransferase</keyword>
<comment type="similarity">
    <text evidence="2">Belongs to the UDPGP type 1 family.</text>
</comment>
<feature type="region of interest" description="Disordered" evidence="7">
    <location>
        <begin position="549"/>
        <end position="569"/>
    </location>
</feature>
<dbReference type="SUPFAM" id="SSF53448">
    <property type="entry name" value="Nucleotide-diphospho-sugar transferases"/>
    <property type="match status" value="1"/>
</dbReference>
<evidence type="ECO:0000256" key="6">
    <source>
        <dbReference type="ARBA" id="ARBA00048493"/>
    </source>
</evidence>
<evidence type="ECO:0000256" key="5">
    <source>
        <dbReference type="ARBA" id="ARBA00022695"/>
    </source>
</evidence>
<comment type="pathway">
    <text evidence="1">Nucleotide-sugar biosynthesis; UDP-N-acetyl-alpha-D-glucosamine biosynthesis; UDP-N-acetyl-alpha-D-glucosamine from N-acetyl-alpha-D-glucosamine 1-phosphate: step 1/1.</text>
</comment>
<comment type="catalytic activity">
    <reaction evidence="6">
        <text>N-acetyl-alpha-D-glucosamine 1-phosphate + UTP + H(+) = UDP-N-acetyl-alpha-D-glucosamine + diphosphate</text>
        <dbReference type="Rhea" id="RHEA:13509"/>
        <dbReference type="ChEBI" id="CHEBI:15378"/>
        <dbReference type="ChEBI" id="CHEBI:33019"/>
        <dbReference type="ChEBI" id="CHEBI:46398"/>
        <dbReference type="ChEBI" id="CHEBI:57705"/>
        <dbReference type="ChEBI" id="CHEBI:57776"/>
        <dbReference type="EC" id="2.7.7.23"/>
    </reaction>
</comment>
<dbReference type="Pfam" id="PF01704">
    <property type="entry name" value="UDPGP"/>
    <property type="match status" value="1"/>
</dbReference>
<dbReference type="Gene3D" id="3.90.550.10">
    <property type="entry name" value="Spore Coat Polysaccharide Biosynthesis Protein SpsA, Chain A"/>
    <property type="match status" value="1"/>
</dbReference>
<dbReference type="GO" id="GO:0004197">
    <property type="term" value="F:cysteine-type endopeptidase activity"/>
    <property type="evidence" value="ECO:0007669"/>
    <property type="project" value="InterPro"/>
</dbReference>